<evidence type="ECO:0000256" key="2">
    <source>
        <dbReference type="SAM" id="MobiDB-lite"/>
    </source>
</evidence>
<dbReference type="RefSeq" id="WP_344336708.1">
    <property type="nucleotide sequence ID" value="NZ_BAAAPZ010000005.1"/>
</dbReference>
<feature type="region of interest" description="Disordered" evidence="2">
    <location>
        <begin position="349"/>
        <end position="369"/>
    </location>
</feature>
<comment type="caution">
    <text evidence="4">The sequence shown here is derived from an EMBL/GenBank/DDBJ whole genome shotgun (WGS) entry which is preliminary data.</text>
</comment>
<dbReference type="InterPro" id="IPR018389">
    <property type="entry name" value="DctP_fam"/>
</dbReference>
<evidence type="ECO:0000313" key="4">
    <source>
        <dbReference type="EMBL" id="GAA2095613.1"/>
    </source>
</evidence>
<name>A0ABN2WMP7_9MICO</name>
<dbReference type="PANTHER" id="PTHR33376:SF15">
    <property type="entry name" value="BLL6794 PROTEIN"/>
    <property type="match status" value="1"/>
</dbReference>
<accession>A0ABN2WMP7</accession>
<feature type="signal peptide" evidence="3">
    <location>
        <begin position="1"/>
        <end position="22"/>
    </location>
</feature>
<dbReference type="Pfam" id="PF03480">
    <property type="entry name" value="DctP"/>
    <property type="match status" value="1"/>
</dbReference>
<keyword evidence="1 3" id="KW-0732">Signal</keyword>
<keyword evidence="5" id="KW-1185">Reference proteome</keyword>
<feature type="chain" id="PRO_5046573098" evidence="3">
    <location>
        <begin position="23"/>
        <end position="369"/>
    </location>
</feature>
<reference evidence="4 5" key="1">
    <citation type="journal article" date="2019" name="Int. J. Syst. Evol. Microbiol.">
        <title>The Global Catalogue of Microorganisms (GCM) 10K type strain sequencing project: providing services to taxonomists for standard genome sequencing and annotation.</title>
        <authorList>
            <consortium name="The Broad Institute Genomics Platform"/>
            <consortium name="The Broad Institute Genome Sequencing Center for Infectious Disease"/>
            <person name="Wu L."/>
            <person name="Ma J."/>
        </authorList>
    </citation>
    <scope>NUCLEOTIDE SEQUENCE [LARGE SCALE GENOMIC DNA]</scope>
    <source>
        <strain evidence="4 5">JCM 15900</strain>
    </source>
</reference>
<dbReference type="PROSITE" id="PS51257">
    <property type="entry name" value="PROKAR_LIPOPROTEIN"/>
    <property type="match status" value="1"/>
</dbReference>
<dbReference type="EMBL" id="BAAAPZ010000005">
    <property type="protein sequence ID" value="GAA2095613.1"/>
    <property type="molecule type" value="Genomic_DNA"/>
</dbReference>
<dbReference type="InterPro" id="IPR038404">
    <property type="entry name" value="TRAP_DctP_sf"/>
</dbReference>
<dbReference type="Proteomes" id="UP001500984">
    <property type="component" value="Unassembled WGS sequence"/>
</dbReference>
<dbReference type="Gene3D" id="3.40.190.170">
    <property type="entry name" value="Bacterial extracellular solute-binding protein, family 7"/>
    <property type="match status" value="1"/>
</dbReference>
<dbReference type="PANTHER" id="PTHR33376">
    <property type="match status" value="1"/>
</dbReference>
<protein>
    <submittedName>
        <fullName evidence="4">C4-dicarboxylate TRAP transporter substrate-binding protein</fullName>
    </submittedName>
</protein>
<dbReference type="NCBIfam" id="NF037995">
    <property type="entry name" value="TRAP_S1"/>
    <property type="match status" value="1"/>
</dbReference>
<sequence>MRISTRSLCGAATTAGAAFALAACGGVAGAGGGDAGTASWQGANYMPEQNSFSRAFVGVTEFLAEEGVADTEVFHQESLLAAADILPGIADGRANVGIINPFYYPGELPLTNVASVPFMSQDPASHTDAMNEMYRSSEALQAEYDKAGVHLVSFVPVATTIVGSSSPIETVEDFDGKQIRAVGLLSDTISQIGANPVSISAGEVYQSVETGVIDGYTSYPFDIAIQNSFHEVAPHVSDPGFGVYSVGAILMNGSDWDGLTDEQRSAMEAQVDTFAADASGFVASDLEESCTAYLESGSTPVEFSEEEREKLRDQVGDSQIESWKSDAVAAGVEATDADAFLEELQSQIAEREGSSDTDLSIRPCLAQAG</sequence>
<gene>
    <name evidence="4" type="ORF">GCM10009823_15220</name>
</gene>
<evidence type="ECO:0000313" key="5">
    <source>
        <dbReference type="Proteomes" id="UP001500984"/>
    </source>
</evidence>
<evidence type="ECO:0000256" key="3">
    <source>
        <dbReference type="SAM" id="SignalP"/>
    </source>
</evidence>
<evidence type="ECO:0000256" key="1">
    <source>
        <dbReference type="ARBA" id="ARBA00022729"/>
    </source>
</evidence>
<organism evidence="4 5">
    <name type="scientific">Brevibacterium salitolerans</name>
    <dbReference type="NCBI Taxonomy" id="1403566"/>
    <lineage>
        <taxon>Bacteria</taxon>
        <taxon>Bacillati</taxon>
        <taxon>Actinomycetota</taxon>
        <taxon>Actinomycetes</taxon>
        <taxon>Micrococcales</taxon>
        <taxon>Brevibacteriaceae</taxon>
        <taxon>Brevibacterium</taxon>
    </lineage>
</organism>
<proteinExistence type="predicted"/>